<dbReference type="AlphaFoldDB" id="A0A6P4Z3U5"/>
<name>A0A6P4Z3U5_BRABE</name>
<dbReference type="PROSITE" id="PS01180">
    <property type="entry name" value="CUB"/>
    <property type="match status" value="3"/>
</dbReference>
<protein>
    <submittedName>
        <fullName evidence="6">Tolloid-like protein 1</fullName>
    </submittedName>
</protein>
<evidence type="ECO:0000256" key="2">
    <source>
        <dbReference type="ARBA" id="ARBA00023157"/>
    </source>
</evidence>
<dbReference type="InterPro" id="IPR009030">
    <property type="entry name" value="Growth_fac_rcpt_cys_sf"/>
</dbReference>
<evidence type="ECO:0000313" key="5">
    <source>
        <dbReference type="Proteomes" id="UP000515135"/>
    </source>
</evidence>
<dbReference type="SUPFAM" id="SSF49854">
    <property type="entry name" value="Spermadhesin, CUB domain"/>
    <property type="match status" value="3"/>
</dbReference>
<evidence type="ECO:0000313" key="6">
    <source>
        <dbReference type="RefSeq" id="XP_019628624.1"/>
    </source>
</evidence>
<feature type="domain" description="CUB" evidence="4">
    <location>
        <begin position="532"/>
        <end position="646"/>
    </location>
</feature>
<dbReference type="OrthoDB" id="413581at2759"/>
<evidence type="ECO:0000256" key="1">
    <source>
        <dbReference type="ARBA" id="ARBA00022737"/>
    </source>
</evidence>
<dbReference type="SMART" id="SM00261">
    <property type="entry name" value="FU"/>
    <property type="match status" value="2"/>
</dbReference>
<feature type="disulfide bond" evidence="3">
    <location>
        <begin position="281"/>
        <end position="308"/>
    </location>
</feature>
<dbReference type="Pfam" id="PF00431">
    <property type="entry name" value="CUB"/>
    <property type="match status" value="3"/>
</dbReference>
<dbReference type="GeneID" id="109473181"/>
<comment type="caution">
    <text evidence="3">Lacks conserved residue(s) required for the propagation of feature annotation.</text>
</comment>
<evidence type="ECO:0000256" key="3">
    <source>
        <dbReference type="PROSITE-ProRule" id="PRU00059"/>
    </source>
</evidence>
<dbReference type="PANTHER" id="PTHR24251">
    <property type="entry name" value="OVOCHYMASE-RELATED"/>
    <property type="match status" value="1"/>
</dbReference>
<dbReference type="Gene3D" id="2.10.50.10">
    <property type="entry name" value="Tumor Necrosis Factor Receptor, subunit A, domain 2"/>
    <property type="match status" value="4"/>
</dbReference>
<gene>
    <name evidence="6" type="primary">LOC109473181</name>
</gene>
<feature type="domain" description="CUB" evidence="4">
    <location>
        <begin position="281"/>
        <end position="394"/>
    </location>
</feature>
<keyword evidence="1" id="KW-0677">Repeat</keyword>
<dbReference type="Pfam" id="PF07699">
    <property type="entry name" value="Ephrin_rec_like"/>
    <property type="match status" value="3"/>
</dbReference>
<feature type="domain" description="CUB" evidence="4">
    <location>
        <begin position="772"/>
        <end position="886"/>
    </location>
</feature>
<reference evidence="6" key="1">
    <citation type="submission" date="2025-08" db="UniProtKB">
        <authorList>
            <consortium name="RefSeq"/>
        </authorList>
    </citation>
    <scope>IDENTIFICATION</scope>
    <source>
        <tissue evidence="6">Gonad</tissue>
    </source>
</reference>
<dbReference type="Gene3D" id="2.60.120.290">
    <property type="entry name" value="Spermadhesin, CUB domain"/>
    <property type="match status" value="3"/>
</dbReference>
<dbReference type="CDD" id="cd00041">
    <property type="entry name" value="CUB"/>
    <property type="match status" value="3"/>
</dbReference>
<evidence type="ECO:0000259" key="4">
    <source>
        <dbReference type="PROSITE" id="PS01180"/>
    </source>
</evidence>
<dbReference type="Gene3D" id="2.10.220.10">
    <property type="entry name" value="Hormone Receptor, Insulin-like Growth Factor Receptor 1, Chain A, domain 2"/>
    <property type="match status" value="1"/>
</dbReference>
<proteinExistence type="predicted"/>
<dbReference type="KEGG" id="bbel:109473181"/>
<organism evidence="5 6">
    <name type="scientific">Branchiostoma belcheri</name>
    <name type="common">Amphioxus</name>
    <dbReference type="NCBI Taxonomy" id="7741"/>
    <lineage>
        <taxon>Eukaryota</taxon>
        <taxon>Metazoa</taxon>
        <taxon>Chordata</taxon>
        <taxon>Cephalochordata</taxon>
        <taxon>Leptocardii</taxon>
        <taxon>Amphioxiformes</taxon>
        <taxon>Branchiostomatidae</taxon>
        <taxon>Branchiostoma</taxon>
    </lineage>
</organism>
<dbReference type="Proteomes" id="UP000515135">
    <property type="component" value="Unplaced"/>
</dbReference>
<keyword evidence="5" id="KW-1185">Reference proteome</keyword>
<dbReference type="FunFam" id="2.60.120.290:FF:000013">
    <property type="entry name" value="Membrane frizzled-related protein"/>
    <property type="match status" value="2"/>
</dbReference>
<dbReference type="InterPro" id="IPR000859">
    <property type="entry name" value="CUB_dom"/>
</dbReference>
<dbReference type="RefSeq" id="XP_019628624.1">
    <property type="nucleotide sequence ID" value="XM_019773065.1"/>
</dbReference>
<dbReference type="InterPro" id="IPR011641">
    <property type="entry name" value="Tyr-kin_ephrin_A/B_rcpt-like"/>
</dbReference>
<sequence length="886" mass="92275">MCEEKGELRDVQLTDFYDKNYQQVENKGCGTTGSDDSHDFVLCKNKKVAYPLVGTAEGDFSCVADCPSTMRVMPGTTNCECIKRMEETRSEDVVQECVKECPLTHYDDSGTCMECSSLCHDVSSAGSRVCTGPAPDQCHACSYRSADGTCTSGCNPGQKAVPGTSDGTFICQACRSVYRCVNGDQVDEICPAGTYSNAEGTDCDPCPAGQYSGSAGSTSCTICPAGQFSARAESTSCTVCPADTFSSSAGSTSCQQCPAGTESTAGSTSCSPSASVQYSGCQAVILSGDSGTITSPGYPNMYPPYLRCSWTITVSRGRLAAIRFTGLGIELHANCFYDYLTVYDGPTSSGTQLGKFCGNTIPSPVVASGRTMHLVFISDHSVSGAGFSVKYTGLRTFLCDSNNGTCTSGCNPGQKAVPLTSDGTFICQACRSGYRCVNGDQVDEICPAGTYSNAEGTDCDPCPAGQYSGSASTVCQPCPAGQFSPQYSSSSCQSCPAGQFSNTTGSTSCQQCPTGTGSTRGSTSCSPQYSGCQNPAILSGDSGTITSPGYPGMYPPYLRCSWTITVSRGRLAAIRFTVLHIEASYSCSYDYLAVYDGATSSGTRLGKFCGSTIPSPVVASGRTMHLVFISDHSIGGAGFSAGYTGLRTDCNPGQKAVLRTSDGTFICQACRSGYRCVNGDQVDEICPAGTYSNAEGTDCDPCPAGQYSGSASTACQPCPAGQFSPQYSSSSCQSCPAGQFSNTTGSTSCQQCPTGTGSTRGSTSCSPQYSGCQDPAILSGDSGTITFPGYPGMYPPNLRCSWTITVSRGRRANIRFTSIQIETHSICNYDYLAVYDGPTSSGTQLGKFCGSTIPPPVEASGRTMHLVFISDHSVNGPGFSVEYAGV</sequence>
<dbReference type="SUPFAM" id="SSF57184">
    <property type="entry name" value="Growth factor receptor domain"/>
    <property type="match status" value="4"/>
</dbReference>
<dbReference type="SMART" id="SM00042">
    <property type="entry name" value="CUB"/>
    <property type="match status" value="3"/>
</dbReference>
<dbReference type="SMART" id="SM01411">
    <property type="entry name" value="Ephrin_rec_like"/>
    <property type="match status" value="6"/>
</dbReference>
<dbReference type="FunFam" id="2.60.120.290:FF:000005">
    <property type="entry name" value="Procollagen C-endopeptidase enhancer 1"/>
    <property type="match status" value="1"/>
</dbReference>
<dbReference type="InterPro" id="IPR035914">
    <property type="entry name" value="Sperma_CUB_dom_sf"/>
</dbReference>
<keyword evidence="2 3" id="KW-1015">Disulfide bond</keyword>
<accession>A0A6P4Z3U5</accession>
<dbReference type="InterPro" id="IPR006212">
    <property type="entry name" value="Furin_repeat"/>
</dbReference>
<dbReference type="PANTHER" id="PTHR24251:SF37">
    <property type="entry name" value="CUB DOMAIN-CONTAINING PROTEIN"/>
    <property type="match status" value="1"/>
</dbReference>